<evidence type="ECO:0000313" key="3">
    <source>
        <dbReference type="Proteomes" id="UP000029413"/>
    </source>
</evidence>
<protein>
    <submittedName>
        <fullName evidence="2">Uncharacterized protein</fullName>
    </submittedName>
</protein>
<reference evidence="2 3" key="1">
    <citation type="submission" date="2014-05" db="EMBL/GenBank/DDBJ databases">
        <authorList>
            <person name="Bishop-Lilly K.A."/>
            <person name="Broomall S.M."/>
            <person name="Chain P.S."/>
            <person name="Chertkov O."/>
            <person name="Coyne S.R."/>
            <person name="Daligault H.E."/>
            <person name="Davenport K.W."/>
            <person name="Erkkila T."/>
            <person name="Frey K.G."/>
            <person name="Gibbons H.S."/>
            <person name="Gu W."/>
            <person name="Jaissle J."/>
            <person name="Johnson S.L."/>
            <person name="Koroleva G.I."/>
            <person name="Ladner J.T."/>
            <person name="Lo C.-C."/>
            <person name="Minogue T.D."/>
            <person name="Munk C."/>
            <person name="Palacios G.F."/>
            <person name="Redden C.L."/>
            <person name="Rosenzweig C.N."/>
            <person name="Scholz M.B."/>
            <person name="Teshima H."/>
            <person name="Xu Y."/>
        </authorList>
    </citation>
    <scope>NUCLEOTIDE SEQUENCE [LARGE SCALE GENOMIC DNA]</scope>
    <source>
        <strain evidence="2 3">DDS 22E-1</strain>
    </source>
</reference>
<dbReference type="EMBL" id="CP007784">
    <property type="protein sequence ID" value="AIO34476.1"/>
    <property type="molecule type" value="Genomic_DNA"/>
</dbReference>
<proteinExistence type="predicted"/>
<dbReference type="Proteomes" id="UP000029413">
    <property type="component" value="Chromosome 2"/>
</dbReference>
<dbReference type="KEGG" id="bcen:DM39_5377"/>
<keyword evidence="3" id="KW-1185">Reference proteome</keyword>
<accession>A0AAN0VP24</accession>
<feature type="region of interest" description="Disordered" evidence="1">
    <location>
        <begin position="1"/>
        <end position="67"/>
    </location>
</feature>
<organism evidence="2 3">
    <name type="scientific">Burkholderia cenocepacia</name>
    <dbReference type="NCBI Taxonomy" id="95486"/>
    <lineage>
        <taxon>Bacteria</taxon>
        <taxon>Pseudomonadati</taxon>
        <taxon>Pseudomonadota</taxon>
        <taxon>Betaproteobacteria</taxon>
        <taxon>Burkholderiales</taxon>
        <taxon>Burkholderiaceae</taxon>
        <taxon>Burkholderia</taxon>
        <taxon>Burkholderia cepacia complex</taxon>
    </lineage>
</organism>
<sequence>MRTMRRTPSTQVSRRKPRAHGKRPTRATRRTSPLRPTTTRRTRPAQPARSTGKSAGRQPATRRWRLRGSGSAACYDAASGREASCDREPSAGLAAAQGERHACRANHRCIRRIACADVDASARRDRLRMQRVRSNGGTRVVRYFILRARVRIGSDEAPLLRRICVSSPVVSTRCRLLRDRVSRCKVKPSWRRGHAAPVASARGMPAPSVRIPNDFRHAVFPNSVAPHPFQGHDATHAPSGLQREIVSSAMPLVRGPISPIAAITITIAPAMNANTPTVPNPFSTAAITNDEKIAEKRLHE</sequence>
<evidence type="ECO:0000313" key="2">
    <source>
        <dbReference type="EMBL" id="AIO34476.1"/>
    </source>
</evidence>
<evidence type="ECO:0000256" key="1">
    <source>
        <dbReference type="SAM" id="MobiDB-lite"/>
    </source>
</evidence>
<name>A0AAN0VP24_9BURK</name>
<gene>
    <name evidence="2" type="ORF">DM39_5377</name>
</gene>
<feature type="compositionally biased region" description="Polar residues" evidence="1">
    <location>
        <begin position="1"/>
        <end position="12"/>
    </location>
</feature>
<dbReference type="AlphaFoldDB" id="A0AAN0VP24"/>
<feature type="compositionally biased region" description="Basic residues" evidence="1">
    <location>
        <begin position="13"/>
        <end position="29"/>
    </location>
</feature>